<name>A0A1Q8CGX0_9PSEU</name>
<evidence type="ECO:0000313" key="2">
    <source>
        <dbReference type="EMBL" id="OLF13625.1"/>
    </source>
</evidence>
<dbReference type="Proteomes" id="UP000185596">
    <property type="component" value="Unassembled WGS sequence"/>
</dbReference>
<organism evidence="2 3">
    <name type="scientific">Actinophytocola xanthii</name>
    <dbReference type="NCBI Taxonomy" id="1912961"/>
    <lineage>
        <taxon>Bacteria</taxon>
        <taxon>Bacillati</taxon>
        <taxon>Actinomycetota</taxon>
        <taxon>Actinomycetes</taxon>
        <taxon>Pseudonocardiales</taxon>
        <taxon>Pseudonocardiaceae</taxon>
    </lineage>
</organism>
<gene>
    <name evidence="2" type="ORF">BU204_26675</name>
</gene>
<proteinExistence type="predicted"/>
<comment type="caution">
    <text evidence="2">The sequence shown here is derived from an EMBL/GenBank/DDBJ whole genome shotgun (WGS) entry which is preliminary data.</text>
</comment>
<sequence>MSEEKDQATMDAEQAAGFDSGSEDLRGIVPQLEPTPGLPERQAVRRRKARVMRNLHTLPLTAQQAIMSTMDPVR</sequence>
<dbReference type="STRING" id="1912961.BU204_26675"/>
<reference evidence="2 3" key="1">
    <citation type="submission" date="2016-12" db="EMBL/GenBank/DDBJ databases">
        <title>The draft genome sequence of Actinophytocola sp. 11-183.</title>
        <authorList>
            <person name="Wang W."/>
            <person name="Yuan L."/>
        </authorList>
    </citation>
    <scope>NUCLEOTIDE SEQUENCE [LARGE SCALE GENOMIC DNA]</scope>
    <source>
        <strain evidence="2 3">11-183</strain>
    </source>
</reference>
<dbReference type="AlphaFoldDB" id="A0A1Q8CGX0"/>
<evidence type="ECO:0000313" key="3">
    <source>
        <dbReference type="Proteomes" id="UP000185596"/>
    </source>
</evidence>
<evidence type="ECO:0000256" key="1">
    <source>
        <dbReference type="SAM" id="MobiDB-lite"/>
    </source>
</evidence>
<dbReference type="EMBL" id="MSIE01000053">
    <property type="protein sequence ID" value="OLF13625.1"/>
    <property type="molecule type" value="Genomic_DNA"/>
</dbReference>
<protein>
    <submittedName>
        <fullName evidence="2">Uncharacterized protein</fullName>
    </submittedName>
</protein>
<keyword evidence="3" id="KW-1185">Reference proteome</keyword>
<accession>A0A1Q8CGX0</accession>
<feature type="region of interest" description="Disordered" evidence="1">
    <location>
        <begin position="1"/>
        <end position="46"/>
    </location>
</feature>